<evidence type="ECO:0000256" key="1">
    <source>
        <dbReference type="SAM" id="Phobius"/>
    </source>
</evidence>
<dbReference type="OrthoDB" id="7868084at2"/>
<feature type="transmembrane region" description="Helical" evidence="1">
    <location>
        <begin position="105"/>
        <end position="122"/>
    </location>
</feature>
<evidence type="ECO:0000313" key="2">
    <source>
        <dbReference type="EMBL" id="AYB34829.1"/>
    </source>
</evidence>
<name>A0A385SUE7_9BACT</name>
<organism evidence="2 3">
    <name type="scientific">Chryseolinea soli</name>
    <dbReference type="NCBI Taxonomy" id="2321403"/>
    <lineage>
        <taxon>Bacteria</taxon>
        <taxon>Pseudomonadati</taxon>
        <taxon>Bacteroidota</taxon>
        <taxon>Cytophagia</taxon>
        <taxon>Cytophagales</taxon>
        <taxon>Fulvivirgaceae</taxon>
        <taxon>Chryseolinea</taxon>
    </lineage>
</organism>
<sequence>MDEIKLSTDWARAEVFSAKIVWLASILVIATSAGFAYFGKTAMARAYIWPFLAAGLFLIAVGTGLYMANMPRISRFEQEYRSDSEVFIKEEVARAQKSKRELARVLKMLPLIILFGALLVILVSNTTWRAIGITVILLSIILLIVDSNTDARNSEYLQQLERMTNVK</sequence>
<dbReference type="KEGG" id="chk:D4L85_31490"/>
<keyword evidence="1" id="KW-0472">Membrane</keyword>
<feature type="transmembrane region" description="Helical" evidence="1">
    <location>
        <begin position="46"/>
        <end position="68"/>
    </location>
</feature>
<dbReference type="Proteomes" id="UP000266183">
    <property type="component" value="Chromosome"/>
</dbReference>
<proteinExistence type="predicted"/>
<protein>
    <submittedName>
        <fullName evidence="2">Uncharacterized protein</fullName>
    </submittedName>
</protein>
<accession>A0A385SUE7</accession>
<keyword evidence="1" id="KW-1133">Transmembrane helix</keyword>
<dbReference type="EMBL" id="CP032382">
    <property type="protein sequence ID" value="AYB34829.1"/>
    <property type="molecule type" value="Genomic_DNA"/>
</dbReference>
<gene>
    <name evidence="2" type="ORF">D4L85_31490</name>
</gene>
<reference evidence="3" key="1">
    <citation type="submission" date="2018-09" db="EMBL/GenBank/DDBJ databases">
        <title>Chryseolinea sp. KIS68-18 isolated from soil.</title>
        <authorList>
            <person name="Weon H.-Y."/>
            <person name="Kwon S.-W."/>
            <person name="Lee S.A."/>
        </authorList>
    </citation>
    <scope>NUCLEOTIDE SEQUENCE [LARGE SCALE GENOMIC DNA]</scope>
    <source>
        <strain evidence="3">KIS68-18</strain>
    </source>
</reference>
<dbReference type="AlphaFoldDB" id="A0A385SUE7"/>
<feature type="transmembrane region" description="Helical" evidence="1">
    <location>
        <begin position="20"/>
        <end position="40"/>
    </location>
</feature>
<feature type="transmembrane region" description="Helical" evidence="1">
    <location>
        <begin position="128"/>
        <end position="145"/>
    </location>
</feature>
<keyword evidence="3" id="KW-1185">Reference proteome</keyword>
<evidence type="ECO:0000313" key="3">
    <source>
        <dbReference type="Proteomes" id="UP000266183"/>
    </source>
</evidence>
<keyword evidence="1" id="KW-0812">Transmembrane</keyword>
<dbReference type="RefSeq" id="WP_119758082.1">
    <property type="nucleotide sequence ID" value="NZ_CP032382.1"/>
</dbReference>